<gene>
    <name evidence="2" type="ORF">ENG09_05405</name>
</gene>
<dbReference type="InterPro" id="IPR041359">
    <property type="entry name" value="MetOD1"/>
</dbReference>
<comment type="caution">
    <text evidence="2">The sequence shown here is derived from an EMBL/GenBank/DDBJ whole genome shotgun (WGS) entry which is preliminary data.</text>
</comment>
<dbReference type="AlphaFoldDB" id="A0A7C0X4P6"/>
<feature type="domain" description="Metanogen output" evidence="1">
    <location>
        <begin position="37"/>
        <end position="158"/>
    </location>
</feature>
<evidence type="ECO:0000259" key="1">
    <source>
        <dbReference type="Pfam" id="PF18546"/>
    </source>
</evidence>
<protein>
    <recommendedName>
        <fullName evidence="1">Metanogen output domain-containing protein</fullName>
    </recommendedName>
</protein>
<dbReference type="EMBL" id="DQZR01000230">
    <property type="protein sequence ID" value="HDM36666.1"/>
    <property type="molecule type" value="Genomic_DNA"/>
</dbReference>
<evidence type="ECO:0000313" key="2">
    <source>
        <dbReference type="EMBL" id="HDM36666.1"/>
    </source>
</evidence>
<name>A0A7C0X4P6_9EURY</name>
<organism evidence="2">
    <name type="scientific">Candidatus Syntropharchaeum butanivorans</name>
    <dbReference type="NCBI Taxonomy" id="1839936"/>
    <lineage>
        <taxon>Archaea</taxon>
        <taxon>Methanobacteriati</taxon>
        <taxon>Methanobacteriota</taxon>
        <taxon>Stenosarchaea group</taxon>
        <taxon>Methanomicrobia</taxon>
        <taxon>Methanosarcinales</taxon>
        <taxon>ANME-2 cluster</taxon>
        <taxon>Candidatus Syntropharchaeum</taxon>
    </lineage>
</organism>
<sequence length="170" mass="19140">MERSRRFAREWRSIGLAKRMKWRQEKGDGMVSLITAKIVEAFGENGLDVLSAAYEEKGEEDGSKIAESLNIERVDLHSAVSVIEALCIIFGIDSNFKEEGGHMTLKLDACPFEYILTLYRESLCIYYVQGLVHAINPCVKVKIVKKICEGGDHCLFQFTLSSDENASDRV</sequence>
<proteinExistence type="predicted"/>
<accession>A0A7C0X4P6</accession>
<dbReference type="Proteomes" id="UP000885863">
    <property type="component" value="Unassembled WGS sequence"/>
</dbReference>
<dbReference type="Pfam" id="PF18546">
    <property type="entry name" value="MetOD1"/>
    <property type="match status" value="1"/>
</dbReference>
<reference evidence="2" key="1">
    <citation type="journal article" date="2020" name="mSystems">
        <title>Genome- and Community-Level Interaction Insights into Carbon Utilization and Element Cycling Functions of Hydrothermarchaeota in Hydrothermal Sediment.</title>
        <authorList>
            <person name="Zhou Z."/>
            <person name="Liu Y."/>
            <person name="Xu W."/>
            <person name="Pan J."/>
            <person name="Luo Z.H."/>
            <person name="Li M."/>
        </authorList>
    </citation>
    <scope>NUCLEOTIDE SEQUENCE [LARGE SCALE GENOMIC DNA]</scope>
    <source>
        <strain evidence="2">HyVt-185</strain>
    </source>
</reference>